<dbReference type="GO" id="GO:0004497">
    <property type="term" value="F:monooxygenase activity"/>
    <property type="evidence" value="ECO:0007669"/>
    <property type="project" value="UniProtKB-KW"/>
</dbReference>
<comment type="cofactor">
    <cofactor evidence="1">
        <name>Cu(2+)</name>
        <dbReference type="ChEBI" id="CHEBI:29036"/>
    </cofactor>
</comment>
<keyword evidence="10" id="KW-0325">Glycoprotein</keyword>
<keyword evidence="5" id="KW-0732">Signal</keyword>
<evidence type="ECO:0000256" key="3">
    <source>
        <dbReference type="ARBA" id="ARBA00022525"/>
    </source>
</evidence>
<dbReference type="GO" id="GO:0005576">
    <property type="term" value="C:extracellular region"/>
    <property type="evidence" value="ECO:0007669"/>
    <property type="project" value="UniProtKB-SubCell"/>
</dbReference>
<evidence type="ECO:0000313" key="13">
    <source>
        <dbReference type="EMBL" id="RPB24591.1"/>
    </source>
</evidence>
<dbReference type="Gene3D" id="2.70.50.70">
    <property type="match status" value="1"/>
</dbReference>
<keyword evidence="8" id="KW-0503">Monooxygenase</keyword>
<reference evidence="13 14" key="1">
    <citation type="journal article" date="2018" name="Nat. Ecol. Evol.">
        <title>Pezizomycetes genomes reveal the molecular basis of ectomycorrhizal truffle lifestyle.</title>
        <authorList>
            <person name="Murat C."/>
            <person name="Payen T."/>
            <person name="Noel B."/>
            <person name="Kuo A."/>
            <person name="Morin E."/>
            <person name="Chen J."/>
            <person name="Kohler A."/>
            <person name="Krizsan K."/>
            <person name="Balestrini R."/>
            <person name="Da Silva C."/>
            <person name="Montanini B."/>
            <person name="Hainaut M."/>
            <person name="Levati E."/>
            <person name="Barry K.W."/>
            <person name="Belfiori B."/>
            <person name="Cichocki N."/>
            <person name="Clum A."/>
            <person name="Dockter R.B."/>
            <person name="Fauchery L."/>
            <person name="Guy J."/>
            <person name="Iotti M."/>
            <person name="Le Tacon F."/>
            <person name="Lindquist E.A."/>
            <person name="Lipzen A."/>
            <person name="Malagnac F."/>
            <person name="Mello A."/>
            <person name="Molinier V."/>
            <person name="Miyauchi S."/>
            <person name="Poulain J."/>
            <person name="Riccioni C."/>
            <person name="Rubini A."/>
            <person name="Sitrit Y."/>
            <person name="Splivallo R."/>
            <person name="Traeger S."/>
            <person name="Wang M."/>
            <person name="Zifcakova L."/>
            <person name="Wipf D."/>
            <person name="Zambonelli A."/>
            <person name="Paolocci F."/>
            <person name="Nowrousian M."/>
            <person name="Ottonello S."/>
            <person name="Baldrian P."/>
            <person name="Spatafora J.W."/>
            <person name="Henrissat B."/>
            <person name="Nagy L.G."/>
            <person name="Aury J.M."/>
            <person name="Wincker P."/>
            <person name="Grigoriev I.V."/>
            <person name="Bonfante P."/>
            <person name="Martin F.M."/>
        </authorList>
    </citation>
    <scope>NUCLEOTIDE SEQUENCE [LARGE SCALE GENOMIC DNA]</scope>
    <source>
        <strain evidence="13 14">ATCC MYA-4762</strain>
    </source>
</reference>
<dbReference type="InParanoid" id="A0A3N4LVC0"/>
<evidence type="ECO:0000256" key="5">
    <source>
        <dbReference type="ARBA" id="ARBA00022729"/>
    </source>
</evidence>
<dbReference type="GO" id="GO:0046872">
    <property type="term" value="F:metal ion binding"/>
    <property type="evidence" value="ECO:0007669"/>
    <property type="project" value="UniProtKB-KW"/>
</dbReference>
<comment type="subcellular location">
    <subcellularLocation>
        <location evidence="2">Secreted</location>
    </subcellularLocation>
</comment>
<feature type="region of interest" description="Disordered" evidence="12">
    <location>
        <begin position="205"/>
        <end position="224"/>
    </location>
</feature>
<dbReference type="EMBL" id="ML121541">
    <property type="protein sequence ID" value="RPB24591.1"/>
    <property type="molecule type" value="Genomic_DNA"/>
</dbReference>
<dbReference type="Proteomes" id="UP000267821">
    <property type="component" value="Unassembled WGS sequence"/>
</dbReference>
<evidence type="ECO:0000256" key="2">
    <source>
        <dbReference type="ARBA" id="ARBA00004613"/>
    </source>
</evidence>
<evidence type="ECO:0000256" key="7">
    <source>
        <dbReference type="ARBA" id="ARBA00023008"/>
    </source>
</evidence>
<keyword evidence="9" id="KW-1015">Disulfide bond</keyword>
<gene>
    <name evidence="13" type="ORF">L211DRAFT_784962</name>
</gene>
<comment type="similarity">
    <text evidence="11">Belongs to the polysaccharide monooxygenase AA14 family.</text>
</comment>
<sequence>MWHPAVYGFHGDPAKMIAPLAGKTFNQWWFKGELDNKPRNGARVKLPAGGTVTVELACGKQHTSFGGAPPNMNDPCPTDRPAAHAGPNIDDNLLRGCALAIAYKSDAKQVKPEDFVIFSVQHRCVKNRKTKFTVPKLPKCPKGKCVCAWFWQGQVPENDEMYMNGFDCTVVSPGNRGLKRPKPAKECRDNKAACVKGAKQPLYWSNERPNIPHPGRDRLPSYRDTWGFRNGAQNDIFR</sequence>
<evidence type="ECO:0000256" key="4">
    <source>
        <dbReference type="ARBA" id="ARBA00022723"/>
    </source>
</evidence>
<name>A0A3N4LVC0_9PEZI</name>
<keyword evidence="6" id="KW-0560">Oxidoreductase</keyword>
<dbReference type="AlphaFoldDB" id="A0A3N4LVC0"/>
<keyword evidence="4" id="KW-0479">Metal-binding</keyword>
<dbReference type="STRING" id="1051890.A0A3N4LVC0"/>
<keyword evidence="3" id="KW-0964">Secreted</keyword>
<dbReference type="Pfam" id="PF22810">
    <property type="entry name" value="LPMO_AA14"/>
    <property type="match status" value="1"/>
</dbReference>
<evidence type="ECO:0000256" key="11">
    <source>
        <dbReference type="ARBA" id="ARBA00046340"/>
    </source>
</evidence>
<proteinExistence type="inferred from homology"/>
<evidence type="ECO:0000256" key="1">
    <source>
        <dbReference type="ARBA" id="ARBA00001973"/>
    </source>
</evidence>
<evidence type="ECO:0000256" key="10">
    <source>
        <dbReference type="ARBA" id="ARBA00023180"/>
    </source>
</evidence>
<evidence type="ECO:0000256" key="12">
    <source>
        <dbReference type="SAM" id="MobiDB-lite"/>
    </source>
</evidence>
<organism evidence="13 14">
    <name type="scientific">Terfezia boudieri ATCC MYA-4762</name>
    <dbReference type="NCBI Taxonomy" id="1051890"/>
    <lineage>
        <taxon>Eukaryota</taxon>
        <taxon>Fungi</taxon>
        <taxon>Dikarya</taxon>
        <taxon>Ascomycota</taxon>
        <taxon>Pezizomycotina</taxon>
        <taxon>Pezizomycetes</taxon>
        <taxon>Pezizales</taxon>
        <taxon>Pezizaceae</taxon>
        <taxon>Terfezia</taxon>
    </lineage>
</organism>
<evidence type="ECO:0008006" key="15">
    <source>
        <dbReference type="Google" id="ProtNLM"/>
    </source>
</evidence>
<evidence type="ECO:0000313" key="14">
    <source>
        <dbReference type="Proteomes" id="UP000267821"/>
    </source>
</evidence>
<keyword evidence="7" id="KW-0186">Copper</keyword>
<accession>A0A3N4LVC0</accession>
<protein>
    <recommendedName>
        <fullName evidence="15">Lytic polysaccharide monooxygenase</fullName>
    </recommendedName>
</protein>
<evidence type="ECO:0000256" key="8">
    <source>
        <dbReference type="ARBA" id="ARBA00023033"/>
    </source>
</evidence>
<keyword evidence="14" id="KW-1185">Reference proteome</keyword>
<dbReference type="OrthoDB" id="2019572at2759"/>
<dbReference type="InterPro" id="IPR054497">
    <property type="entry name" value="LPMO_AA14"/>
</dbReference>
<evidence type="ECO:0000256" key="6">
    <source>
        <dbReference type="ARBA" id="ARBA00023002"/>
    </source>
</evidence>
<evidence type="ECO:0000256" key="9">
    <source>
        <dbReference type="ARBA" id="ARBA00023157"/>
    </source>
</evidence>